<accession>A0A835T940</accession>
<protein>
    <recommendedName>
        <fullName evidence="4">Protein kinase domain-containing protein</fullName>
    </recommendedName>
</protein>
<dbReference type="InterPro" id="IPR051681">
    <property type="entry name" value="Ser/Thr_Kinases-Pseudokinases"/>
</dbReference>
<dbReference type="Gene3D" id="3.30.200.20">
    <property type="entry name" value="Phosphorylase Kinase, domain 1"/>
    <property type="match status" value="1"/>
</dbReference>
<feature type="region of interest" description="Disordered" evidence="1">
    <location>
        <begin position="458"/>
        <end position="530"/>
    </location>
</feature>
<dbReference type="GO" id="GO:0004674">
    <property type="term" value="F:protein serine/threonine kinase activity"/>
    <property type="evidence" value="ECO:0007669"/>
    <property type="project" value="TreeGrafter"/>
</dbReference>
<dbReference type="PANTHER" id="PTHR44329">
    <property type="entry name" value="SERINE/THREONINE-PROTEIN KINASE TNNI3K-RELATED"/>
    <property type="match status" value="1"/>
</dbReference>
<keyword evidence="3" id="KW-1185">Reference proteome</keyword>
<dbReference type="InterPro" id="IPR011009">
    <property type="entry name" value="Kinase-like_dom_sf"/>
</dbReference>
<organism evidence="2 3">
    <name type="scientific">Chlamydomonas incerta</name>
    <dbReference type="NCBI Taxonomy" id="51695"/>
    <lineage>
        <taxon>Eukaryota</taxon>
        <taxon>Viridiplantae</taxon>
        <taxon>Chlorophyta</taxon>
        <taxon>core chlorophytes</taxon>
        <taxon>Chlorophyceae</taxon>
        <taxon>CS clade</taxon>
        <taxon>Chlamydomonadales</taxon>
        <taxon>Chlamydomonadaceae</taxon>
        <taxon>Chlamydomonas</taxon>
    </lineage>
</organism>
<sequence length="530" mass="52634">MRVGRCGPAGARDRRNRVLASGASADRRGTSLPANIDAAFVSSSSAGGTTAHRGRRASEAPQQQLPVLPTDPYRADLDLGLNVNALRNALRSAEASLGTVEAALAMHAALYDSGATSNATADSSAAPAVDWGRGRPTPGAIRARGRAGSAPNGLQALPLPPLQAAGAAAAAASAVGQVVVGASDGPTAATSATATAAIASTAADRLGRSDASSACLAAAVQQASGELLLPAQQAPWCQPQQEGRPSPLQALLQLQERASLQLESTAVGPLTYVSNISRTELDAGDVDDSNIVKGAAGGGGSLGDLAVGMQRVSKAGLVEGFNIGTAESTTRETTTPVAAAVDARTPGPDGDFPRATAAYVSSSAGGTANNTLHLLPVVRGRGGFGRVYEGVYRGQKVAVKMLLKGNEGAAGNTEALVKTLQQVGVGGGPELALGICSALSYLHPTIIHRDLKAAEAAEAAAEAQDGGRSGSGDEEDGGGDLLAGLGDDLGGAADPATDEDQGLYDGGGLGAGPRSPSLIKAHGGGRPIAR</sequence>
<reference evidence="2" key="1">
    <citation type="journal article" date="2020" name="bioRxiv">
        <title>Comparative genomics of Chlamydomonas.</title>
        <authorList>
            <person name="Craig R.J."/>
            <person name="Hasan A.R."/>
            <person name="Ness R.W."/>
            <person name="Keightley P.D."/>
        </authorList>
    </citation>
    <scope>NUCLEOTIDE SEQUENCE</scope>
    <source>
        <strain evidence="2">SAG 7.73</strain>
    </source>
</reference>
<evidence type="ECO:0000256" key="1">
    <source>
        <dbReference type="SAM" id="MobiDB-lite"/>
    </source>
</evidence>
<feature type="region of interest" description="Disordered" evidence="1">
    <location>
        <begin position="1"/>
        <end position="27"/>
    </location>
</feature>
<evidence type="ECO:0000313" key="2">
    <source>
        <dbReference type="EMBL" id="KAG2434670.1"/>
    </source>
</evidence>
<dbReference type="PANTHER" id="PTHR44329:SF214">
    <property type="entry name" value="PROTEIN KINASE DOMAIN-CONTAINING PROTEIN"/>
    <property type="match status" value="1"/>
</dbReference>
<evidence type="ECO:0000313" key="3">
    <source>
        <dbReference type="Proteomes" id="UP000650467"/>
    </source>
</evidence>
<feature type="region of interest" description="Disordered" evidence="1">
    <location>
        <begin position="43"/>
        <end position="69"/>
    </location>
</feature>
<feature type="compositionally biased region" description="Low complexity" evidence="1">
    <location>
        <begin position="482"/>
        <end position="494"/>
    </location>
</feature>
<dbReference type="EMBL" id="JAEHOC010000016">
    <property type="protein sequence ID" value="KAG2434670.1"/>
    <property type="molecule type" value="Genomic_DNA"/>
</dbReference>
<name>A0A835T940_CHLIN</name>
<proteinExistence type="predicted"/>
<comment type="caution">
    <text evidence="2">The sequence shown here is derived from an EMBL/GenBank/DDBJ whole genome shotgun (WGS) entry which is preliminary data.</text>
</comment>
<dbReference type="AlphaFoldDB" id="A0A835T940"/>
<dbReference type="SUPFAM" id="SSF56112">
    <property type="entry name" value="Protein kinase-like (PK-like)"/>
    <property type="match status" value="1"/>
</dbReference>
<gene>
    <name evidence="2" type="ORF">HXX76_007563</name>
</gene>
<evidence type="ECO:0008006" key="4">
    <source>
        <dbReference type="Google" id="ProtNLM"/>
    </source>
</evidence>
<dbReference type="Proteomes" id="UP000650467">
    <property type="component" value="Unassembled WGS sequence"/>
</dbReference>